<dbReference type="PANTHER" id="PTHR42194:SF1">
    <property type="entry name" value="UPF0276 PROTEIN HI_1600"/>
    <property type="match status" value="1"/>
</dbReference>
<proteinExistence type="inferred from homology"/>
<gene>
    <name evidence="2" type="ORF">HIV01_014210</name>
</gene>
<comment type="similarity">
    <text evidence="1">Belongs to the UPF0276 family.</text>
</comment>
<name>A0ABX7R893_9GAMM</name>
<organism evidence="2 3">
    <name type="scientific">Lysobacter arenosi</name>
    <dbReference type="NCBI Taxonomy" id="2795387"/>
    <lineage>
        <taxon>Bacteria</taxon>
        <taxon>Pseudomonadati</taxon>
        <taxon>Pseudomonadota</taxon>
        <taxon>Gammaproteobacteria</taxon>
        <taxon>Lysobacterales</taxon>
        <taxon>Lysobacteraceae</taxon>
        <taxon>Lysobacter</taxon>
    </lineage>
</organism>
<sequence length="295" mass="33114">MSKRVANSGAGDSGARAPESRPWLGFGLGLRPEYFEQILASPPTVDWFEIISENFMVDGGKPLHYLDRIRAQHPIAMHGVSLSIGGTDPLDRAYLKRLRELMHRIEPAWVSDHLCWTGVDGINSHDLLPLPYNEATIAHVVERVQRVQEYLGRELLLENLSSYVEFHGSDMPEWEFVACIARRSGCRILLDVNNIQVSARNHGFNPHDYLAGIPADRVWQIHLAGHSDYGTYCVDTHDHEVPDSVWSLYENAIARFGAVSTMIERDDHFPPLPELLAELDLARAAFARAMPAMAA</sequence>
<accession>A0ABX7R893</accession>
<dbReference type="RefSeq" id="WP_200608136.1">
    <property type="nucleotide sequence ID" value="NZ_CP071517.1"/>
</dbReference>
<keyword evidence="3" id="KW-1185">Reference proteome</keyword>
<protein>
    <recommendedName>
        <fullName evidence="1">UPF0276 protein HIV01_014210</fullName>
    </recommendedName>
</protein>
<evidence type="ECO:0000256" key="1">
    <source>
        <dbReference type="HAMAP-Rule" id="MF_00697"/>
    </source>
</evidence>
<evidence type="ECO:0000313" key="2">
    <source>
        <dbReference type="EMBL" id="QSX74332.1"/>
    </source>
</evidence>
<evidence type="ECO:0000313" key="3">
    <source>
        <dbReference type="Proteomes" id="UP000663400"/>
    </source>
</evidence>
<dbReference type="Pfam" id="PF05114">
    <property type="entry name" value="MbnB_TglH_ChrH"/>
    <property type="match status" value="1"/>
</dbReference>
<dbReference type="InterPro" id="IPR007801">
    <property type="entry name" value="MbnB/TglH/ChrH"/>
</dbReference>
<dbReference type="Proteomes" id="UP000663400">
    <property type="component" value="Chromosome"/>
</dbReference>
<dbReference type="NCBIfam" id="NF003818">
    <property type="entry name" value="PRK05409.1"/>
    <property type="match status" value="1"/>
</dbReference>
<dbReference type="EMBL" id="CP071517">
    <property type="protein sequence ID" value="QSX74332.1"/>
    <property type="molecule type" value="Genomic_DNA"/>
</dbReference>
<reference evidence="2 3" key="1">
    <citation type="submission" date="2021-02" db="EMBL/GenBank/DDBJ databases">
        <title>Lysobacter arenosi sp. nov., isolated from soil of gangwondo yeongwol, south Korea.</title>
        <authorList>
            <person name="Kim K.R."/>
            <person name="Kim K.H."/>
            <person name="Jeon C.O."/>
        </authorList>
    </citation>
    <scope>NUCLEOTIDE SEQUENCE [LARGE SCALE GENOMIC DNA]</scope>
    <source>
        <strain evidence="2 3">R7</strain>
    </source>
</reference>
<dbReference type="Gene3D" id="3.20.20.150">
    <property type="entry name" value="Divalent-metal-dependent TIM barrel enzymes"/>
    <property type="match status" value="1"/>
</dbReference>
<dbReference type="InterPro" id="IPR036237">
    <property type="entry name" value="Xyl_isomerase-like_sf"/>
</dbReference>
<dbReference type="SUPFAM" id="SSF51658">
    <property type="entry name" value="Xylose isomerase-like"/>
    <property type="match status" value="1"/>
</dbReference>
<dbReference type="HAMAP" id="MF_00697">
    <property type="entry name" value="UPF0276"/>
    <property type="match status" value="1"/>
</dbReference>
<dbReference type="PANTHER" id="PTHR42194">
    <property type="entry name" value="UPF0276 PROTEIN HI_1600"/>
    <property type="match status" value="1"/>
</dbReference>